<dbReference type="OrthoDB" id="9772633at2"/>
<dbReference type="PANTHER" id="PTHR43190">
    <property type="entry name" value="N-ACETYL-D-GLUCOSAMINE KINASE"/>
    <property type="match status" value="1"/>
</dbReference>
<keyword evidence="3" id="KW-1185">Reference proteome</keyword>
<sequence>MYIIGIDGGGTKTKGVIATEAGIIIAQATVGASNPNNVKKEDLQKELAKLIDMLKTESKEAFKEVKRVYAGMSGVDHPSARKEMKVLLESVLPKAIPVTVNNDAITALYSGTLGRPGVVQIAGTGSITFGLNGEGVLDRVGGWGYLLGEGGSGFAVGSEGLQEAFRSHDGLADGTELITLLCEHFQVQNLPDIIHSIYNAVNPKELIASLSRHVFTAADHGDMVAQAIIQKNANHIGEAVSCLINKQFSEKERAHELPVVLAGGLFNRLDLFKGPMEEIFEKYSIKAKLIRPGIEPVGGAVIAGLLEENIEVDEGFIERFSKH</sequence>
<evidence type="ECO:0000259" key="1">
    <source>
        <dbReference type="Pfam" id="PF01869"/>
    </source>
</evidence>
<evidence type="ECO:0000313" key="2">
    <source>
        <dbReference type="EMBL" id="THE13791.1"/>
    </source>
</evidence>
<dbReference type="Proteomes" id="UP000306477">
    <property type="component" value="Unassembled WGS sequence"/>
</dbReference>
<protein>
    <recommendedName>
        <fullName evidence="1">ATPase BadF/BadG/BcrA/BcrD type domain-containing protein</fullName>
    </recommendedName>
</protein>
<reference evidence="2 3" key="1">
    <citation type="journal article" date="2019" name="Indoor Air">
        <title>Impacts of indoor surface finishes on bacterial viability.</title>
        <authorList>
            <person name="Hu J."/>
            <person name="Maamar S.B."/>
            <person name="Glawe A.J."/>
            <person name="Gottel N."/>
            <person name="Gilbert J.A."/>
            <person name="Hartmann E.M."/>
        </authorList>
    </citation>
    <scope>NUCLEOTIDE SEQUENCE [LARGE SCALE GENOMIC DNA]</scope>
    <source>
        <strain evidence="2 3">AF060A6</strain>
    </source>
</reference>
<evidence type="ECO:0000313" key="3">
    <source>
        <dbReference type="Proteomes" id="UP000306477"/>
    </source>
</evidence>
<dbReference type="PANTHER" id="PTHR43190:SF3">
    <property type="entry name" value="N-ACETYL-D-GLUCOSAMINE KINASE"/>
    <property type="match status" value="1"/>
</dbReference>
<dbReference type="RefSeq" id="WP_136378727.1">
    <property type="nucleotide sequence ID" value="NZ_SLUB01000007.1"/>
</dbReference>
<dbReference type="Gene3D" id="3.30.420.40">
    <property type="match status" value="2"/>
</dbReference>
<gene>
    <name evidence="2" type="ORF">E1I69_06175</name>
</gene>
<proteinExistence type="predicted"/>
<dbReference type="AlphaFoldDB" id="A0A4S3PVE3"/>
<dbReference type="InterPro" id="IPR052519">
    <property type="entry name" value="Euk-type_GlcNAc_Kinase"/>
</dbReference>
<dbReference type="InterPro" id="IPR002731">
    <property type="entry name" value="ATPase_BadF"/>
</dbReference>
<organism evidence="2 3">
    <name type="scientific">Bacillus timonensis</name>
    <dbReference type="NCBI Taxonomy" id="1033734"/>
    <lineage>
        <taxon>Bacteria</taxon>
        <taxon>Bacillati</taxon>
        <taxon>Bacillota</taxon>
        <taxon>Bacilli</taxon>
        <taxon>Bacillales</taxon>
        <taxon>Bacillaceae</taxon>
        <taxon>Bacillus</taxon>
    </lineage>
</organism>
<dbReference type="InterPro" id="IPR043129">
    <property type="entry name" value="ATPase_NBD"/>
</dbReference>
<feature type="domain" description="ATPase BadF/BadG/BcrA/BcrD type" evidence="1">
    <location>
        <begin position="4"/>
        <end position="302"/>
    </location>
</feature>
<dbReference type="Pfam" id="PF01869">
    <property type="entry name" value="BcrAD_BadFG"/>
    <property type="match status" value="1"/>
</dbReference>
<name>A0A4S3PVE3_9BACI</name>
<accession>A0A4S3PVE3</accession>
<comment type="caution">
    <text evidence="2">The sequence shown here is derived from an EMBL/GenBank/DDBJ whole genome shotgun (WGS) entry which is preliminary data.</text>
</comment>
<dbReference type="EMBL" id="SLUB01000007">
    <property type="protein sequence ID" value="THE13791.1"/>
    <property type="molecule type" value="Genomic_DNA"/>
</dbReference>
<dbReference type="CDD" id="cd24007">
    <property type="entry name" value="ASKHA_NBD_eukNAGK-like"/>
    <property type="match status" value="1"/>
</dbReference>
<dbReference type="SUPFAM" id="SSF53067">
    <property type="entry name" value="Actin-like ATPase domain"/>
    <property type="match status" value="2"/>
</dbReference>